<dbReference type="EMBL" id="KZ084094">
    <property type="protein sequence ID" value="OSD04966.1"/>
    <property type="molecule type" value="Genomic_DNA"/>
</dbReference>
<name>A0A1Y2IV01_TRAC3</name>
<sequence>MHMEKNPWSYHQSKPHRIKALKMIPRDDTIFVVREVDLPRTPTQRCPAYLFETYIGTPAGANPLTEQRVAQARIIDTAIGHLAHVYIADPNNPIRDDDSLLGNLDKAHDADTPPPPLVVLGHTTSPEGVLCIRMPAERIVMHLPPTPPSAGTPRIHAPEQTRVTYRYTLHSYLRFGSEIDANRNVRILPSLRRPLLCFTPWDDITDAPLVERIAPLIDAGPPAERQVDETGRAVPPLVCKFKGTPDRLGKHASAFAWDETIGRLVLAEKDTEVLRVYDFAHEPKLGEGCSRELILSVRTDEDNA</sequence>
<dbReference type="Proteomes" id="UP000193067">
    <property type="component" value="Unassembled WGS sequence"/>
</dbReference>
<organism evidence="1 2">
    <name type="scientific">Trametes coccinea (strain BRFM310)</name>
    <name type="common">Pycnoporus coccineus</name>
    <dbReference type="NCBI Taxonomy" id="1353009"/>
    <lineage>
        <taxon>Eukaryota</taxon>
        <taxon>Fungi</taxon>
        <taxon>Dikarya</taxon>
        <taxon>Basidiomycota</taxon>
        <taxon>Agaricomycotina</taxon>
        <taxon>Agaricomycetes</taxon>
        <taxon>Polyporales</taxon>
        <taxon>Polyporaceae</taxon>
        <taxon>Trametes</taxon>
    </lineage>
</organism>
<protein>
    <submittedName>
        <fullName evidence="1">Uncharacterized protein</fullName>
    </submittedName>
</protein>
<dbReference type="AlphaFoldDB" id="A0A1Y2IV01"/>
<accession>A0A1Y2IV01</accession>
<reference evidence="1 2" key="1">
    <citation type="journal article" date="2015" name="Biotechnol. Biofuels">
        <title>Enhanced degradation of softwood versus hardwood by the white-rot fungus Pycnoporus coccineus.</title>
        <authorList>
            <person name="Couturier M."/>
            <person name="Navarro D."/>
            <person name="Chevret D."/>
            <person name="Henrissat B."/>
            <person name="Piumi F."/>
            <person name="Ruiz-Duenas F.J."/>
            <person name="Martinez A.T."/>
            <person name="Grigoriev I.V."/>
            <person name="Riley R."/>
            <person name="Lipzen A."/>
            <person name="Berrin J.G."/>
            <person name="Master E.R."/>
            <person name="Rosso M.N."/>
        </authorList>
    </citation>
    <scope>NUCLEOTIDE SEQUENCE [LARGE SCALE GENOMIC DNA]</scope>
    <source>
        <strain evidence="1 2">BRFM310</strain>
    </source>
</reference>
<keyword evidence="2" id="KW-1185">Reference proteome</keyword>
<proteinExistence type="predicted"/>
<evidence type="ECO:0000313" key="2">
    <source>
        <dbReference type="Proteomes" id="UP000193067"/>
    </source>
</evidence>
<dbReference type="OrthoDB" id="3219396at2759"/>
<evidence type="ECO:0000313" key="1">
    <source>
        <dbReference type="EMBL" id="OSD04966.1"/>
    </source>
</evidence>
<gene>
    <name evidence="1" type="ORF">PYCCODRAFT_1270011</name>
</gene>